<evidence type="ECO:0000313" key="2">
    <source>
        <dbReference type="EMBL" id="GAA4178730.1"/>
    </source>
</evidence>
<accession>A0ABP8A6B6</accession>
<proteinExistence type="predicted"/>
<keyword evidence="1" id="KW-0812">Transmembrane</keyword>
<keyword evidence="3" id="KW-1185">Reference proteome</keyword>
<comment type="caution">
    <text evidence="2">The sequence shown here is derived from an EMBL/GenBank/DDBJ whole genome shotgun (WGS) entry which is preliminary data.</text>
</comment>
<evidence type="ECO:0000256" key="1">
    <source>
        <dbReference type="SAM" id="Phobius"/>
    </source>
</evidence>
<protein>
    <submittedName>
        <fullName evidence="2">Uncharacterized protein</fullName>
    </submittedName>
</protein>
<sequence length="78" mass="8287">MLGIALTIGGILISEGAWLLLPNNGEVTRGSSSNPFVGGVIQPHFTAIDYLGQAIAIAGILLLVVTVALRLVRRRRHQ</sequence>
<dbReference type="Proteomes" id="UP001501079">
    <property type="component" value="Unassembled WGS sequence"/>
</dbReference>
<keyword evidence="1" id="KW-1133">Transmembrane helix</keyword>
<feature type="transmembrane region" description="Helical" evidence="1">
    <location>
        <begin position="50"/>
        <end position="72"/>
    </location>
</feature>
<reference evidence="3" key="1">
    <citation type="journal article" date="2019" name="Int. J. Syst. Evol. Microbiol.">
        <title>The Global Catalogue of Microorganisms (GCM) 10K type strain sequencing project: providing services to taxonomists for standard genome sequencing and annotation.</title>
        <authorList>
            <consortium name="The Broad Institute Genomics Platform"/>
            <consortium name="The Broad Institute Genome Sequencing Center for Infectious Disease"/>
            <person name="Wu L."/>
            <person name="Ma J."/>
        </authorList>
    </citation>
    <scope>NUCLEOTIDE SEQUENCE [LARGE SCALE GENOMIC DNA]</scope>
    <source>
        <strain evidence="3">JCM 17591</strain>
    </source>
</reference>
<name>A0ABP8A6B6_9MICO</name>
<evidence type="ECO:0000313" key="3">
    <source>
        <dbReference type="Proteomes" id="UP001501079"/>
    </source>
</evidence>
<gene>
    <name evidence="2" type="ORF">GCM10022287_29580</name>
</gene>
<dbReference type="EMBL" id="BAABBW010000005">
    <property type="protein sequence ID" value="GAA4178730.1"/>
    <property type="molecule type" value="Genomic_DNA"/>
</dbReference>
<keyword evidence="1" id="KW-0472">Membrane</keyword>
<organism evidence="2 3">
    <name type="scientific">Gryllotalpicola koreensis</name>
    <dbReference type="NCBI Taxonomy" id="993086"/>
    <lineage>
        <taxon>Bacteria</taxon>
        <taxon>Bacillati</taxon>
        <taxon>Actinomycetota</taxon>
        <taxon>Actinomycetes</taxon>
        <taxon>Micrococcales</taxon>
        <taxon>Microbacteriaceae</taxon>
        <taxon>Gryllotalpicola</taxon>
    </lineage>
</organism>